<reference evidence="1" key="1">
    <citation type="submission" date="2019-10" db="EMBL/GenBank/DDBJ databases">
        <authorList>
            <consortium name="DOE Joint Genome Institute"/>
            <person name="Kuo A."/>
            <person name="Miyauchi S."/>
            <person name="Kiss E."/>
            <person name="Drula E."/>
            <person name="Kohler A."/>
            <person name="Sanchez-Garcia M."/>
            <person name="Andreopoulos B."/>
            <person name="Barry K.W."/>
            <person name="Bonito G."/>
            <person name="Buee M."/>
            <person name="Carver A."/>
            <person name="Chen C."/>
            <person name="Cichocki N."/>
            <person name="Clum A."/>
            <person name="Culley D."/>
            <person name="Crous P.W."/>
            <person name="Fauchery L."/>
            <person name="Girlanda M."/>
            <person name="Hayes R."/>
            <person name="Keri Z."/>
            <person name="LaButti K."/>
            <person name="Lipzen A."/>
            <person name="Lombard V."/>
            <person name="Magnuson J."/>
            <person name="Maillard F."/>
            <person name="Morin E."/>
            <person name="Murat C."/>
            <person name="Nolan M."/>
            <person name="Ohm R."/>
            <person name="Pangilinan J."/>
            <person name="Pereira M."/>
            <person name="Perotto S."/>
            <person name="Peter M."/>
            <person name="Riley R."/>
            <person name="Sitrit Y."/>
            <person name="Stielow B."/>
            <person name="Szollosi G."/>
            <person name="Zifcakova L."/>
            <person name="Stursova M."/>
            <person name="Spatafora J.W."/>
            <person name="Tedersoo L."/>
            <person name="Vaario L.-M."/>
            <person name="Yamada A."/>
            <person name="Yan M."/>
            <person name="Wang P."/>
            <person name="Xu J."/>
            <person name="Bruns T."/>
            <person name="Baldrian P."/>
            <person name="Vilgalys R."/>
            <person name="Henrissat B."/>
            <person name="Grigoriev I.V."/>
            <person name="Hibbett D."/>
            <person name="Nagy L.G."/>
            <person name="Martin F.M."/>
        </authorList>
    </citation>
    <scope>NUCLEOTIDE SEQUENCE</scope>
    <source>
        <strain evidence="1">BED1</strain>
    </source>
</reference>
<proteinExistence type="predicted"/>
<dbReference type="SUPFAM" id="SSF50370">
    <property type="entry name" value="Ricin B-like lectins"/>
    <property type="match status" value="1"/>
</dbReference>
<evidence type="ECO:0000313" key="2">
    <source>
        <dbReference type="EMBL" id="KAF8439703.1"/>
    </source>
</evidence>
<dbReference type="Proteomes" id="UP001194468">
    <property type="component" value="Unassembled WGS sequence"/>
</dbReference>
<keyword evidence="3" id="KW-1185">Reference proteome</keyword>
<sequence>MPLIENGVYRIRNCEFPRFVADLVNGDAHGPILAHTEESDNVNDQWRVINVGDGGNQIMLGSMAAPGTFALSAQFPDNNLFGSYVQMEWTVVKADYGYYLQTPNGQCVWELPDGADNVQIKVALHTAKNNTKWTFDKA</sequence>
<name>A0AAD4G5V2_BOLED</name>
<protein>
    <submittedName>
        <fullName evidence="1">Uncharacterized protein</fullName>
    </submittedName>
</protein>
<organism evidence="1 3">
    <name type="scientific">Boletus edulis BED1</name>
    <dbReference type="NCBI Taxonomy" id="1328754"/>
    <lineage>
        <taxon>Eukaryota</taxon>
        <taxon>Fungi</taxon>
        <taxon>Dikarya</taxon>
        <taxon>Basidiomycota</taxon>
        <taxon>Agaricomycotina</taxon>
        <taxon>Agaricomycetes</taxon>
        <taxon>Agaricomycetidae</taxon>
        <taxon>Boletales</taxon>
        <taxon>Boletineae</taxon>
        <taxon>Boletaceae</taxon>
        <taxon>Boletoideae</taxon>
        <taxon>Boletus</taxon>
    </lineage>
</organism>
<dbReference type="EMBL" id="WHUW01000013">
    <property type="protein sequence ID" value="KAF8439703.1"/>
    <property type="molecule type" value="Genomic_DNA"/>
</dbReference>
<dbReference type="EMBL" id="WHUW01000414">
    <property type="protein sequence ID" value="KAF8414853.1"/>
    <property type="molecule type" value="Genomic_DNA"/>
</dbReference>
<dbReference type="Gene3D" id="2.80.10.50">
    <property type="match status" value="1"/>
</dbReference>
<gene>
    <name evidence="2" type="ORF">L210DRAFT_3645712</name>
    <name evidence="1" type="ORF">L210DRAFT_3658342</name>
</gene>
<dbReference type="AlphaFoldDB" id="A0AAD4G5V2"/>
<reference evidence="1" key="2">
    <citation type="journal article" date="2020" name="Nat. Commun.">
        <title>Large-scale genome sequencing of mycorrhizal fungi provides insights into the early evolution of symbiotic traits.</title>
        <authorList>
            <person name="Miyauchi S."/>
            <person name="Kiss E."/>
            <person name="Kuo A."/>
            <person name="Drula E."/>
            <person name="Kohler A."/>
            <person name="Sanchez-Garcia M."/>
            <person name="Morin E."/>
            <person name="Andreopoulos B."/>
            <person name="Barry K.W."/>
            <person name="Bonito G."/>
            <person name="Buee M."/>
            <person name="Carver A."/>
            <person name="Chen C."/>
            <person name="Cichocki N."/>
            <person name="Clum A."/>
            <person name="Culley D."/>
            <person name="Crous P.W."/>
            <person name="Fauchery L."/>
            <person name="Girlanda M."/>
            <person name="Hayes R.D."/>
            <person name="Keri Z."/>
            <person name="LaButti K."/>
            <person name="Lipzen A."/>
            <person name="Lombard V."/>
            <person name="Magnuson J."/>
            <person name="Maillard F."/>
            <person name="Murat C."/>
            <person name="Nolan M."/>
            <person name="Ohm R.A."/>
            <person name="Pangilinan J."/>
            <person name="Pereira M.F."/>
            <person name="Perotto S."/>
            <person name="Peter M."/>
            <person name="Pfister S."/>
            <person name="Riley R."/>
            <person name="Sitrit Y."/>
            <person name="Stielow J.B."/>
            <person name="Szollosi G."/>
            <person name="Zifcakova L."/>
            <person name="Stursova M."/>
            <person name="Spatafora J.W."/>
            <person name="Tedersoo L."/>
            <person name="Vaario L.M."/>
            <person name="Yamada A."/>
            <person name="Yan M."/>
            <person name="Wang P."/>
            <person name="Xu J."/>
            <person name="Bruns T."/>
            <person name="Baldrian P."/>
            <person name="Vilgalys R."/>
            <person name="Dunand C."/>
            <person name="Henrissat B."/>
            <person name="Grigoriev I.V."/>
            <person name="Hibbett D."/>
            <person name="Nagy L.G."/>
            <person name="Martin F.M."/>
        </authorList>
    </citation>
    <scope>NUCLEOTIDE SEQUENCE</scope>
    <source>
        <strain evidence="1">BED1</strain>
    </source>
</reference>
<evidence type="ECO:0000313" key="1">
    <source>
        <dbReference type="EMBL" id="KAF8414853.1"/>
    </source>
</evidence>
<evidence type="ECO:0000313" key="3">
    <source>
        <dbReference type="Proteomes" id="UP001194468"/>
    </source>
</evidence>
<accession>A0AAD4G5V2</accession>
<dbReference type="InterPro" id="IPR035992">
    <property type="entry name" value="Ricin_B-like_lectins"/>
</dbReference>
<comment type="caution">
    <text evidence="1">The sequence shown here is derived from an EMBL/GenBank/DDBJ whole genome shotgun (WGS) entry which is preliminary data.</text>
</comment>